<evidence type="ECO:0000313" key="4">
    <source>
        <dbReference type="Proteomes" id="UP000241365"/>
    </source>
</evidence>
<dbReference type="PANTHER" id="PTHR48081">
    <property type="entry name" value="AB HYDROLASE SUPERFAMILY PROTEIN C4A8.06C"/>
    <property type="match status" value="1"/>
</dbReference>
<dbReference type="GeneID" id="80513108"/>
<dbReference type="InterPro" id="IPR029058">
    <property type="entry name" value="AB_hydrolase_fold"/>
</dbReference>
<sequence>MLHNKNLYEIKKETENIYLDSQTKKFVDSISNAKPIYTLSLNDARDVLNKIQKDESYKNKVDIQHLNIDTDKSNIDLDIFRPKNNKTRLPIVYYVHGGGWILGNSQTHGRLMTEIAVQTNSAVVFINYSPAPEKKYPTQIIQGLEGLYYVYNNAKTLNLDANNIIIMGDSVGGNMATVIAMLVNEKQGPKLKYQILAYPTIDASMNTPSYKKYAQGPWLTQKSMKWFFDAYENDANTRLNPTISPIRASRKNISGLPPTLILVDENDVLRDEGENYAYKLMEAGVETSSVRILGVIHDFLMLDPLKDSPNVKIAMDIIISKIKNIFYGINKN</sequence>
<dbReference type="KEGG" id="vg:80513108"/>
<dbReference type="Proteomes" id="UP000241365">
    <property type="component" value="Segment"/>
</dbReference>
<dbReference type="Gene3D" id="3.40.50.1820">
    <property type="entry name" value="alpha/beta hydrolase"/>
    <property type="match status" value="1"/>
</dbReference>
<dbReference type="PANTHER" id="PTHR48081:SF8">
    <property type="entry name" value="ALPHA_BETA HYDROLASE FOLD-3 DOMAIN-CONTAINING PROTEIN-RELATED"/>
    <property type="match status" value="1"/>
</dbReference>
<name>A0A167RJ59_9VIRU</name>
<dbReference type="EMBL" id="KU877344">
    <property type="protein sequence ID" value="ANB50746.1"/>
    <property type="molecule type" value="Genomic_DNA"/>
</dbReference>
<evidence type="ECO:0000313" key="3">
    <source>
        <dbReference type="EMBL" id="ANB50746.1"/>
    </source>
</evidence>
<dbReference type="InterPro" id="IPR013094">
    <property type="entry name" value="AB_hydrolase_3"/>
</dbReference>
<proteinExistence type="predicted"/>
<protein>
    <submittedName>
        <fullName evidence="3">Putative alpha/beta hydrolase</fullName>
    </submittedName>
</protein>
<dbReference type="InterPro" id="IPR050300">
    <property type="entry name" value="GDXG_lipolytic_enzyme"/>
</dbReference>
<feature type="domain" description="Alpha/beta hydrolase fold-3" evidence="2">
    <location>
        <begin position="92"/>
        <end position="300"/>
    </location>
</feature>
<evidence type="ECO:0000256" key="1">
    <source>
        <dbReference type="ARBA" id="ARBA00022801"/>
    </source>
</evidence>
<keyword evidence="4" id="KW-1185">Reference proteome</keyword>
<dbReference type="SUPFAM" id="SSF53474">
    <property type="entry name" value="alpha/beta-Hydrolases"/>
    <property type="match status" value="1"/>
</dbReference>
<dbReference type="GO" id="GO:0016787">
    <property type="term" value="F:hydrolase activity"/>
    <property type="evidence" value="ECO:0007669"/>
    <property type="project" value="UniProtKB-KW"/>
</dbReference>
<keyword evidence="1 3" id="KW-0378">Hydrolase</keyword>
<reference evidence="3 4" key="1">
    <citation type="journal article" date="2016" name="Genome Announc.">
        <title>Complete Genome Sequence of a New Megavirus Family Member Isolated from an Inland Water Lake for the First Time in India.</title>
        <authorList>
            <person name="Chatterjee A."/>
            <person name="Ali F."/>
            <person name="Bange D."/>
            <person name="Kondabagil K."/>
        </authorList>
    </citation>
    <scope>NUCLEOTIDE SEQUENCE [LARGE SCALE GENOMIC DNA]</scope>
    <source>
        <strain evidence="3">1</strain>
    </source>
</reference>
<dbReference type="Pfam" id="PF07859">
    <property type="entry name" value="Abhydrolase_3"/>
    <property type="match status" value="1"/>
</dbReference>
<accession>A0A167RJ59</accession>
<dbReference type="RefSeq" id="YP_010776497.1">
    <property type="nucleotide sequence ID" value="NC_075034.1"/>
</dbReference>
<organism evidence="3 4">
    <name type="scientific">Powai lake megavirus</name>
    <dbReference type="NCBI Taxonomy" id="1842663"/>
    <lineage>
        <taxon>Viruses</taxon>
        <taxon>Varidnaviria</taxon>
        <taxon>Bamfordvirae</taxon>
        <taxon>Nucleocytoviricota</taxon>
        <taxon>Megaviricetes</taxon>
        <taxon>Imitervirales</taxon>
        <taxon>Mimiviridae</taxon>
        <taxon>Megamimivirinae</taxon>
        <taxon>Megavirus</taxon>
        <taxon>Megavirus powaiense</taxon>
    </lineage>
</organism>
<evidence type="ECO:0000259" key="2">
    <source>
        <dbReference type="Pfam" id="PF07859"/>
    </source>
</evidence>